<dbReference type="InterPro" id="IPR043161">
    <property type="entry name" value="DOCK_C_lobe_A"/>
</dbReference>
<dbReference type="PROSITE" id="PS51651">
    <property type="entry name" value="DOCKER"/>
    <property type="match status" value="1"/>
</dbReference>
<sequence>MSERRFTRLKASLSEHGTAAKTRETVSRGLRQSLNSNNDSLFLSYIDNDYENNVRKWSMNGPTLTESSKASEEVLRKFLIEESDDIKCLDEAKTGDFDFNKYYQLDLNQITSSFSLECIKHYTDSKHLVSYAQQKKYYGTSLDSFTSSKSSSDFGEMFTSKSFLSNFNLRPHLFECDEDELESGVCGQKMLIREGRATVIDENEGSDFVKGWLTLSRDEHNCFLTFCDTSKRNKILWHIEVIKKVHKISNPIDDDDKDNSPATNSCFRVSKHLIHTDYKFIDDWIKDINLNISEDFDAESEMNRILDCDSESISENLKSFDLINKINVFAAYHTQNHRNDLITQKNFDEFNSINNSVNLNHSINSKSHTKHHQSNQFSHPPTSNLATLNSSPSESSGKLFRFLLGIKSTDIVSNANLKNNFIESYFYRISLFDCKVGKISEEFRYVVSQDIRTIRASKIADQNRGFDQRIMSTISKALFAFDLDQHNPNDLYLVLRVERTSHRLQNFFCIPSSSAVNNSCQNIAPNNSIHNNSSNYYHKTPKQSIISQHLEPYAWSVRPLFLHDSLNLETKTNFGCFYKMDSNRLSDEFICNVLNQVSQSLSQRSQTVVSGRLEVEILDYNLYLRQSKNENNDVLFNSSLFAQKPILEQKSNQVQLITPILEIQSLRSIPKTFNEYYNILYIYPQSLRFESQKIFSKARNLCVTIEIRDNDVVNESKPLEIIFGRPHDSSMFVTTASTAVSKHNVLPDFFEEIKVALPLKFSDKLHILFTFSHISCKKECSFSIVGYSWLPISSEKRQIHCQNLLLSVFASLPNNYLACQSLGLGKGFSMPDVKVVGKDIFRLSLRLTSSVISRDFELHNTLLSVVKITQSNRDDSKEISSIISLERQLPKMLRNLNECDPNELIHFSQIIIQQLFKLIVFAASQELIQESLNTIIFLVEKFRQENQLKILNEFIQSTFQTAEFCGVYIHDQLIVLVNKMTETFAQKSTAVTDDLKHFLKNIWFLLRIILKSMAQYLIKTDRIKLKREERFDEEFSNNLKSFLEQSSILISTYSRTEEAQEANRALAHFMTRLCSFFDRSIIFNAFYHHVNILSSRDIVIQELKFHSIATLLSHEHFVPYCNPLILQDSPSLSTEFSAKHFPVFLILNEFKSLYQQSATSVRQIRQLALSIIRNQLTKHMLDDRYSDQESREYVLTLYFPILSVILENSYRMVDSTVSSNPNTFAKNRSLPTNLKSSLSPSFGTIHEQQPILTEGLNSLLHRSISEISSTLSSVSSVGSMNSSSTINSTHTLTHSRSNSNVSTVRFDKFSHEEVRDLFVCFLCIVQVMNVDRMNLLSKKQLKDLFLCLECSLNCFEYKPKKLIDNRSKTLPNPMTINEKPHSTMTLSTRPSTSTSNPVDNTTNITNCLLQQNLSIQSALITLRTIHLYLDNDQQPIDYSVTQILSIYLTLLTLPQSQSVLINLFNSLRYFVHKFSIILFSSDVFLSPIISKVIKYCNSSLTPIRHGATDLLYCLFAHNLKRTRFETIVCVSRLASSDTHGLIYLHSSLNRLEQLALVEMKNQTNNSTIIVEKPRRSLDREEEEEITIINIIDRIREILKATKQIREDHFDPYSASELRLQLANSYSKTSRSLLRTWLENLSEVHARNHDWAEAAMCLCQVIAILIEQLSSKEIEVLDGMLNISKVSSIITTKENIKQESDWLELEESHVSIEVLESIINDCVDLFEKAELFELAPHVLKVLITTYEKEFDHKKLSVLYTKIAKMHSKALEINDSGKRIFDSFFRIAFYYLNSNQKMEYIYKMNKLVSLSEMTVKLQAFYPNATFLPADSPALQQIESNSKSINPSADVSGDSNKHTSSNLIIVITHVQPYIENAKNQFEKNVGVQRFVYEQRLHDKIASNVSEQYKKRVILTSSHSFPYFLKRIPIISKEEIILKPIDVAIDEMQERVQQLEHVIMNQDVKHLQLVLQGSIHVTVNCGPLAYANAFLKTNDEIDGDGERSKTDSPDSIRNLDEQPDSSYIESQKHLRFLFEHFLDLCESALKLNERLIKPNQIEYHNNLKKNFDNLKSSLEFLNHRSTYIPIFDAISGSTFA</sequence>
<dbReference type="PROSITE" id="PS51650">
    <property type="entry name" value="C2_DOCK"/>
    <property type="match status" value="1"/>
</dbReference>
<dbReference type="GO" id="GO:0005085">
    <property type="term" value="F:guanyl-nucleotide exchange factor activity"/>
    <property type="evidence" value="ECO:0007669"/>
    <property type="project" value="UniProtKB-KW"/>
</dbReference>
<feature type="compositionally biased region" description="Polar residues" evidence="3">
    <location>
        <begin position="374"/>
        <end position="390"/>
    </location>
</feature>
<evidence type="ECO:0000256" key="3">
    <source>
        <dbReference type="SAM" id="MobiDB-lite"/>
    </source>
</evidence>
<dbReference type="InterPro" id="IPR027007">
    <property type="entry name" value="C2_DOCK-type_domain"/>
</dbReference>
<gene>
    <name evidence="4" type="ORF">QR98_0089010</name>
</gene>
<dbReference type="OrthoDB" id="47328at2759"/>
<proteinExistence type="inferred from homology"/>
<dbReference type="InterPro" id="IPR027357">
    <property type="entry name" value="DOCKER_dom"/>
</dbReference>
<dbReference type="Pfam" id="PF20422">
    <property type="entry name" value="DHR-2_Lobe_B"/>
    <property type="match status" value="1"/>
</dbReference>
<dbReference type="Pfam" id="PF06920">
    <property type="entry name" value="DHR-2_Lobe_A"/>
    <property type="match status" value="1"/>
</dbReference>
<dbReference type="Gene3D" id="2.60.40.150">
    <property type="entry name" value="C2 domain"/>
    <property type="match status" value="1"/>
</dbReference>
<feature type="region of interest" description="Disordered" evidence="3">
    <location>
        <begin position="1993"/>
        <end position="2015"/>
    </location>
</feature>
<comment type="caution">
    <text evidence="4">The sequence shown here is derived from an EMBL/GenBank/DDBJ whole genome shotgun (WGS) entry which is preliminary data.</text>
</comment>
<dbReference type="InterPro" id="IPR026791">
    <property type="entry name" value="DOCK"/>
</dbReference>
<dbReference type="InterPro" id="IPR043162">
    <property type="entry name" value="DOCK_C_lobe_C"/>
</dbReference>
<dbReference type="Gene3D" id="1.20.58.740">
    <property type="match status" value="1"/>
</dbReference>
<dbReference type="InterPro" id="IPR046773">
    <property type="entry name" value="DOCKER_Lobe_C"/>
</dbReference>
<name>A0A132AHE1_SARSC</name>
<comment type="similarity">
    <text evidence="2">Belongs to the DOCK family.</text>
</comment>
<evidence type="ECO:0000256" key="1">
    <source>
        <dbReference type="ARBA" id="ARBA00022658"/>
    </source>
</evidence>
<dbReference type="VEuPathDB" id="VectorBase:SSCA009614"/>
<dbReference type="Pfam" id="PF14429">
    <property type="entry name" value="DOCK-C2"/>
    <property type="match status" value="1"/>
</dbReference>
<feature type="compositionally biased region" description="Basic and acidic residues" evidence="3">
    <location>
        <begin position="1996"/>
        <end position="2012"/>
    </location>
</feature>
<dbReference type="InterPro" id="IPR035892">
    <property type="entry name" value="C2_domain_sf"/>
</dbReference>
<evidence type="ECO:0000313" key="5">
    <source>
        <dbReference type="Proteomes" id="UP000616769"/>
    </source>
</evidence>
<dbReference type="PANTHER" id="PTHR23317:SF26">
    <property type="entry name" value="ZIZIMIN, ISOFORM K"/>
    <property type="match status" value="1"/>
</dbReference>
<reference evidence="4 5" key="1">
    <citation type="journal article" date="2015" name="Parasit. Vectors">
        <title>Draft genome of the scabies mite.</title>
        <authorList>
            <person name="Rider S.D.Jr."/>
            <person name="Morgan M.S."/>
            <person name="Arlian L.G."/>
        </authorList>
    </citation>
    <scope>NUCLEOTIDE SEQUENCE [LARGE SCALE GENOMIC DNA]</scope>
    <source>
        <strain evidence="4">Arlian Lab</strain>
    </source>
</reference>
<dbReference type="Pfam" id="PF20421">
    <property type="entry name" value="DHR-2_Lobe_C"/>
    <property type="match status" value="2"/>
</dbReference>
<dbReference type="EMBL" id="JXLN01014986">
    <property type="protein sequence ID" value="KPM10347.1"/>
    <property type="molecule type" value="Genomic_DNA"/>
</dbReference>
<dbReference type="GO" id="GO:0007264">
    <property type="term" value="P:small GTPase-mediated signal transduction"/>
    <property type="evidence" value="ECO:0007669"/>
    <property type="project" value="InterPro"/>
</dbReference>
<dbReference type="InterPro" id="IPR046770">
    <property type="entry name" value="DOCKER_Lobe_B"/>
</dbReference>
<dbReference type="PANTHER" id="PTHR23317">
    <property type="entry name" value="DEDICATOR OF CYTOKINESIS DOCK"/>
    <property type="match status" value="1"/>
</dbReference>
<evidence type="ECO:0000256" key="2">
    <source>
        <dbReference type="PROSITE-ProRule" id="PRU00983"/>
    </source>
</evidence>
<dbReference type="InterPro" id="IPR046769">
    <property type="entry name" value="DOCKER_Lobe_A"/>
</dbReference>
<feature type="compositionally biased region" description="Polar residues" evidence="3">
    <location>
        <begin position="1382"/>
        <end position="1397"/>
    </location>
</feature>
<feature type="region of interest" description="Disordered" evidence="3">
    <location>
        <begin position="1368"/>
        <end position="1397"/>
    </location>
</feature>
<dbReference type="Gene3D" id="1.25.40.410">
    <property type="match status" value="1"/>
</dbReference>
<evidence type="ECO:0000313" key="4">
    <source>
        <dbReference type="EMBL" id="KPM10347.1"/>
    </source>
</evidence>
<feature type="region of interest" description="Disordered" evidence="3">
    <location>
        <begin position="362"/>
        <end position="390"/>
    </location>
</feature>
<keyword evidence="1" id="KW-0344">Guanine-nucleotide releasing factor</keyword>
<dbReference type="Proteomes" id="UP000616769">
    <property type="component" value="Unassembled WGS sequence"/>
</dbReference>
<organism evidence="4 5">
    <name type="scientific">Sarcoptes scabiei</name>
    <name type="common">Itch mite</name>
    <name type="synonym">Acarus scabiei</name>
    <dbReference type="NCBI Taxonomy" id="52283"/>
    <lineage>
        <taxon>Eukaryota</taxon>
        <taxon>Metazoa</taxon>
        <taxon>Ecdysozoa</taxon>
        <taxon>Arthropoda</taxon>
        <taxon>Chelicerata</taxon>
        <taxon>Arachnida</taxon>
        <taxon>Acari</taxon>
        <taxon>Acariformes</taxon>
        <taxon>Sarcoptiformes</taxon>
        <taxon>Astigmata</taxon>
        <taxon>Psoroptidia</taxon>
        <taxon>Sarcoptoidea</taxon>
        <taxon>Sarcoptidae</taxon>
        <taxon>Sarcoptinae</taxon>
        <taxon>Sarcoptes</taxon>
    </lineage>
</organism>
<protein>
    <submittedName>
        <fullName evidence="4">Dedicator of cytokinesis protein 11-like protein</fullName>
    </submittedName>
</protein>
<accession>A0A132AHE1</accession>